<proteinExistence type="inferred from homology"/>
<keyword evidence="4 8" id="KW-0732">Signal</keyword>
<protein>
    <recommendedName>
        <fullName evidence="7">Prolactin-induced protein</fullName>
    </recommendedName>
</protein>
<dbReference type="GO" id="GO:0002682">
    <property type="term" value="P:regulation of immune system process"/>
    <property type="evidence" value="ECO:0007669"/>
    <property type="project" value="TreeGrafter"/>
</dbReference>
<evidence type="ECO:0000256" key="3">
    <source>
        <dbReference type="ARBA" id="ARBA00022525"/>
    </source>
</evidence>
<dbReference type="Gene3D" id="2.60.40.10">
    <property type="entry name" value="Immunoglobulins"/>
    <property type="match status" value="1"/>
</dbReference>
<dbReference type="SUPFAM" id="SSF81296">
    <property type="entry name" value="E set domains"/>
    <property type="match status" value="1"/>
</dbReference>
<gene>
    <name evidence="10" type="primary">PIP</name>
</gene>
<keyword evidence="3" id="KW-0964">Secreted</keyword>
<dbReference type="CTD" id="5304"/>
<evidence type="ECO:0000256" key="8">
    <source>
        <dbReference type="SAM" id="SignalP"/>
    </source>
</evidence>
<evidence type="ECO:0000256" key="7">
    <source>
        <dbReference type="ARBA" id="ARBA00032342"/>
    </source>
</evidence>
<comment type="subcellular location">
    <subcellularLocation>
        <location evidence="1">Secreted</location>
    </subcellularLocation>
</comment>
<dbReference type="InterPro" id="IPR014756">
    <property type="entry name" value="Ig_E-set"/>
</dbReference>
<dbReference type="RefSeq" id="XP_007522415.2">
    <property type="nucleotide sequence ID" value="XM_007522353.2"/>
</dbReference>
<name>A0A1S2ZP77_ERIEU</name>
<keyword evidence="9" id="KW-1185">Reference proteome</keyword>
<evidence type="ECO:0000313" key="10">
    <source>
        <dbReference type="RefSeq" id="XP_007522415.2"/>
    </source>
</evidence>
<keyword evidence="5" id="KW-1015">Disulfide bond</keyword>
<dbReference type="InterPro" id="IPR007990">
    <property type="entry name" value="PIP"/>
</dbReference>
<comment type="subunit">
    <text evidence="6">Monomer. Interacts with AZGP1.</text>
</comment>
<feature type="chain" id="PRO_5046570408" description="Prolactin-induced protein" evidence="8">
    <location>
        <begin position="29"/>
        <end position="146"/>
    </location>
</feature>
<dbReference type="OrthoDB" id="9835042at2759"/>
<dbReference type="Proteomes" id="UP001652624">
    <property type="component" value="Chromosome 8"/>
</dbReference>
<dbReference type="GO" id="GO:0006508">
    <property type="term" value="P:proteolysis"/>
    <property type="evidence" value="ECO:0007669"/>
    <property type="project" value="TreeGrafter"/>
</dbReference>
<evidence type="ECO:0000256" key="4">
    <source>
        <dbReference type="ARBA" id="ARBA00022729"/>
    </source>
</evidence>
<dbReference type="PANTHER" id="PTHR15096:SF5">
    <property type="entry name" value="PROLACTIN-INDUCIBLE PROTEIN"/>
    <property type="match status" value="1"/>
</dbReference>
<comment type="similarity">
    <text evidence="2">Belongs to the PIP family.</text>
</comment>
<sequence length="146" mass="16853">MQPLQFLPWACRATLFLIFCLHLGPNNAQQDTRNPVIMDMEIQRELENQDEITLKGSLKTELKECMVAKVFLVSSYPMSGPFYYTYTTCLCEDSPKTFYWEFPVVRQVDIALVAKIISEENICTDAISVIPNKGNFTYIRRKLSPQ</sequence>
<organism evidence="9 10">
    <name type="scientific">Erinaceus europaeus</name>
    <name type="common">Western European hedgehog</name>
    <dbReference type="NCBI Taxonomy" id="9365"/>
    <lineage>
        <taxon>Eukaryota</taxon>
        <taxon>Metazoa</taxon>
        <taxon>Chordata</taxon>
        <taxon>Craniata</taxon>
        <taxon>Vertebrata</taxon>
        <taxon>Euteleostomi</taxon>
        <taxon>Mammalia</taxon>
        <taxon>Eutheria</taxon>
        <taxon>Laurasiatheria</taxon>
        <taxon>Eulipotyphla</taxon>
        <taxon>Erinaceidae</taxon>
        <taxon>Erinaceinae</taxon>
        <taxon>Erinaceus</taxon>
    </lineage>
</organism>
<dbReference type="eggNOG" id="ENOG502T2PG">
    <property type="taxonomic scope" value="Eukaryota"/>
</dbReference>
<feature type="signal peptide" evidence="8">
    <location>
        <begin position="1"/>
        <end position="28"/>
    </location>
</feature>
<evidence type="ECO:0000313" key="9">
    <source>
        <dbReference type="Proteomes" id="UP001652624"/>
    </source>
</evidence>
<evidence type="ECO:0000256" key="6">
    <source>
        <dbReference type="ARBA" id="ARBA00025932"/>
    </source>
</evidence>
<evidence type="ECO:0000256" key="2">
    <source>
        <dbReference type="ARBA" id="ARBA00006819"/>
    </source>
</evidence>
<accession>A0A1S2ZP77</accession>
<dbReference type="GO" id="GO:0004190">
    <property type="term" value="F:aspartic-type endopeptidase activity"/>
    <property type="evidence" value="ECO:0007669"/>
    <property type="project" value="TreeGrafter"/>
</dbReference>
<dbReference type="InterPro" id="IPR013783">
    <property type="entry name" value="Ig-like_fold"/>
</dbReference>
<dbReference type="GeneID" id="103112886"/>
<dbReference type="InParanoid" id="A0A1S2ZP77"/>
<dbReference type="PANTHER" id="PTHR15096">
    <property type="entry name" value="PROLACTIN-INDUCIBLE PROTEIN/SEMINAL VESICLE ANTIGEN"/>
    <property type="match status" value="1"/>
</dbReference>
<evidence type="ECO:0000256" key="1">
    <source>
        <dbReference type="ARBA" id="ARBA00004613"/>
    </source>
</evidence>
<dbReference type="GO" id="GO:0005615">
    <property type="term" value="C:extracellular space"/>
    <property type="evidence" value="ECO:0007669"/>
    <property type="project" value="TreeGrafter"/>
</dbReference>
<evidence type="ECO:0000256" key="5">
    <source>
        <dbReference type="ARBA" id="ARBA00023157"/>
    </source>
</evidence>
<dbReference type="FunCoup" id="A0A1S2ZP77">
    <property type="interactions" value="17"/>
</dbReference>
<dbReference type="AlphaFoldDB" id="A0A1S2ZP77"/>
<dbReference type="Pfam" id="PF05326">
    <property type="entry name" value="SVA"/>
    <property type="match status" value="1"/>
</dbReference>
<reference evidence="10" key="1">
    <citation type="submission" date="2025-08" db="UniProtKB">
        <authorList>
            <consortium name="RefSeq"/>
        </authorList>
    </citation>
    <scope>IDENTIFICATION</scope>
</reference>